<keyword evidence="4" id="KW-0238">DNA-binding</keyword>
<dbReference type="PROSITE" id="PS00675">
    <property type="entry name" value="SIGMA54_INTERACT_1"/>
    <property type="match status" value="1"/>
</dbReference>
<dbReference type="Gene3D" id="1.10.10.60">
    <property type="entry name" value="Homeodomain-like"/>
    <property type="match status" value="1"/>
</dbReference>
<dbReference type="PANTHER" id="PTHR32071:SF113">
    <property type="entry name" value="ALGINATE BIOSYNTHESIS TRANSCRIPTIONAL REGULATORY PROTEIN ALGB"/>
    <property type="match status" value="1"/>
</dbReference>
<keyword evidence="2" id="KW-0067">ATP-binding</keyword>
<reference evidence="10 11" key="1">
    <citation type="submission" date="2014-07" db="EMBL/GenBank/DDBJ databases">
        <title>Draft Genome Sequence of Gephyronic Acid Producer, Cystobacter violaceus Strain Cb vi76.</title>
        <authorList>
            <person name="Stevens D.C."/>
            <person name="Young J."/>
            <person name="Carmichael R."/>
            <person name="Tan J."/>
            <person name="Taylor R.E."/>
        </authorList>
    </citation>
    <scope>NUCLEOTIDE SEQUENCE [LARGE SCALE GENOMIC DNA]</scope>
    <source>
        <strain evidence="10 11">Cb vi76</strain>
    </source>
</reference>
<feature type="modified residue" description="4-aspartylphosphate" evidence="6">
    <location>
        <position position="46"/>
    </location>
</feature>
<dbReference type="CDD" id="cd00009">
    <property type="entry name" value="AAA"/>
    <property type="match status" value="1"/>
</dbReference>
<dbReference type="InterPro" id="IPR025662">
    <property type="entry name" value="Sigma_54_int_dom_ATP-bd_1"/>
</dbReference>
<proteinExistence type="predicted"/>
<dbReference type="SUPFAM" id="SSF52540">
    <property type="entry name" value="P-loop containing nucleoside triphosphate hydrolases"/>
    <property type="match status" value="1"/>
</dbReference>
<dbReference type="AlphaFoldDB" id="A0A084SEV8"/>
<dbReference type="PANTHER" id="PTHR32071">
    <property type="entry name" value="TRANSCRIPTIONAL REGULATORY PROTEIN"/>
    <property type="match status" value="1"/>
</dbReference>
<dbReference type="Gene3D" id="3.40.50.300">
    <property type="entry name" value="P-loop containing nucleotide triphosphate hydrolases"/>
    <property type="match status" value="1"/>
</dbReference>
<dbReference type="Proteomes" id="UP000028547">
    <property type="component" value="Unassembled WGS sequence"/>
</dbReference>
<feature type="domain" description="Response regulatory" evidence="9">
    <location>
        <begin position="1"/>
        <end position="111"/>
    </location>
</feature>
<evidence type="ECO:0000256" key="6">
    <source>
        <dbReference type="PROSITE-ProRule" id="PRU00169"/>
    </source>
</evidence>
<dbReference type="EMBL" id="JPMI01000409">
    <property type="protein sequence ID" value="KFA86993.1"/>
    <property type="molecule type" value="Genomic_DNA"/>
</dbReference>
<dbReference type="SMART" id="SM00448">
    <property type="entry name" value="REC"/>
    <property type="match status" value="1"/>
</dbReference>
<dbReference type="RefSeq" id="WP_043413985.1">
    <property type="nucleotide sequence ID" value="NZ_JPMI01000409.1"/>
</dbReference>
<dbReference type="InterPro" id="IPR025943">
    <property type="entry name" value="Sigma_54_int_dom_ATP-bd_2"/>
</dbReference>
<dbReference type="Pfam" id="PF25601">
    <property type="entry name" value="AAA_lid_14"/>
    <property type="match status" value="1"/>
</dbReference>
<evidence type="ECO:0000256" key="2">
    <source>
        <dbReference type="ARBA" id="ARBA00022840"/>
    </source>
</evidence>
<dbReference type="FunFam" id="3.40.50.300:FF:000006">
    <property type="entry name" value="DNA-binding transcriptional regulator NtrC"/>
    <property type="match status" value="1"/>
</dbReference>
<comment type="caution">
    <text evidence="10">The sequence shown here is derived from an EMBL/GenBank/DDBJ whole genome shotgun (WGS) entry which is preliminary data.</text>
</comment>
<dbReference type="InterPro" id="IPR011006">
    <property type="entry name" value="CheY-like_superfamily"/>
</dbReference>
<evidence type="ECO:0000256" key="5">
    <source>
        <dbReference type="ARBA" id="ARBA00023163"/>
    </source>
</evidence>
<feature type="region of interest" description="Disordered" evidence="7">
    <location>
        <begin position="382"/>
        <end position="403"/>
    </location>
</feature>
<keyword evidence="5" id="KW-0804">Transcription</keyword>
<dbReference type="InterPro" id="IPR027417">
    <property type="entry name" value="P-loop_NTPase"/>
</dbReference>
<dbReference type="SUPFAM" id="SSF46689">
    <property type="entry name" value="Homeodomain-like"/>
    <property type="match status" value="1"/>
</dbReference>
<dbReference type="Gene3D" id="3.40.50.2300">
    <property type="match status" value="1"/>
</dbReference>
<dbReference type="GO" id="GO:0043565">
    <property type="term" value="F:sequence-specific DNA binding"/>
    <property type="evidence" value="ECO:0007669"/>
    <property type="project" value="InterPro"/>
</dbReference>
<evidence type="ECO:0000313" key="10">
    <source>
        <dbReference type="EMBL" id="KFA86993.1"/>
    </source>
</evidence>
<dbReference type="Pfam" id="PF00158">
    <property type="entry name" value="Sigma54_activat"/>
    <property type="match status" value="1"/>
</dbReference>
<evidence type="ECO:0000313" key="11">
    <source>
        <dbReference type="Proteomes" id="UP000028547"/>
    </source>
</evidence>
<dbReference type="GO" id="GO:0000160">
    <property type="term" value="P:phosphorelay signal transduction system"/>
    <property type="evidence" value="ECO:0007669"/>
    <property type="project" value="InterPro"/>
</dbReference>
<dbReference type="GO" id="GO:0006355">
    <property type="term" value="P:regulation of DNA-templated transcription"/>
    <property type="evidence" value="ECO:0007669"/>
    <property type="project" value="InterPro"/>
</dbReference>
<evidence type="ECO:0000256" key="4">
    <source>
        <dbReference type="ARBA" id="ARBA00023125"/>
    </source>
</evidence>
<evidence type="ECO:0000256" key="1">
    <source>
        <dbReference type="ARBA" id="ARBA00022741"/>
    </source>
</evidence>
<dbReference type="InterPro" id="IPR009057">
    <property type="entry name" value="Homeodomain-like_sf"/>
</dbReference>
<dbReference type="Pfam" id="PF00072">
    <property type="entry name" value="Response_reg"/>
    <property type="match status" value="1"/>
</dbReference>
<dbReference type="PROSITE" id="PS50110">
    <property type="entry name" value="RESPONSE_REGULATORY"/>
    <property type="match status" value="1"/>
</dbReference>
<dbReference type="InterPro" id="IPR025944">
    <property type="entry name" value="Sigma_54_int_dom_CS"/>
</dbReference>
<feature type="domain" description="Sigma-54 factor interaction" evidence="8">
    <location>
        <begin position="136"/>
        <end position="364"/>
    </location>
</feature>
<keyword evidence="1" id="KW-0547">Nucleotide-binding</keyword>
<evidence type="ECO:0000256" key="7">
    <source>
        <dbReference type="SAM" id="MobiDB-lite"/>
    </source>
</evidence>
<gene>
    <name evidence="10" type="ORF">Q664_50970</name>
</gene>
<accession>A0A084SEV8</accession>
<dbReference type="GO" id="GO:0005524">
    <property type="term" value="F:ATP binding"/>
    <property type="evidence" value="ECO:0007669"/>
    <property type="project" value="UniProtKB-KW"/>
</dbReference>
<dbReference type="PROSITE" id="PS00688">
    <property type="entry name" value="SIGMA54_INTERACT_3"/>
    <property type="match status" value="1"/>
</dbReference>
<dbReference type="InterPro" id="IPR002078">
    <property type="entry name" value="Sigma_54_int"/>
</dbReference>
<dbReference type="Pfam" id="PF02954">
    <property type="entry name" value="HTH_8"/>
    <property type="match status" value="1"/>
</dbReference>
<keyword evidence="6" id="KW-0597">Phosphoprotein</keyword>
<organism evidence="10 11">
    <name type="scientific">Archangium violaceum Cb vi76</name>
    <dbReference type="NCBI Taxonomy" id="1406225"/>
    <lineage>
        <taxon>Bacteria</taxon>
        <taxon>Pseudomonadati</taxon>
        <taxon>Myxococcota</taxon>
        <taxon>Myxococcia</taxon>
        <taxon>Myxococcales</taxon>
        <taxon>Cystobacterineae</taxon>
        <taxon>Archangiaceae</taxon>
        <taxon>Archangium</taxon>
    </lineage>
</organism>
<dbReference type="InterPro" id="IPR003593">
    <property type="entry name" value="AAA+_ATPase"/>
</dbReference>
<evidence type="ECO:0000259" key="8">
    <source>
        <dbReference type="PROSITE" id="PS50045"/>
    </source>
</evidence>
<dbReference type="InterPro" id="IPR001789">
    <property type="entry name" value="Sig_transdc_resp-reg_receiver"/>
</dbReference>
<evidence type="ECO:0000256" key="3">
    <source>
        <dbReference type="ARBA" id="ARBA00023015"/>
    </source>
</evidence>
<evidence type="ECO:0000259" key="9">
    <source>
        <dbReference type="PROSITE" id="PS50110"/>
    </source>
</evidence>
<protein>
    <submittedName>
        <fullName evidence="10">Fis family transcriptional regulator</fullName>
    </submittedName>
</protein>
<feature type="compositionally biased region" description="Low complexity" evidence="7">
    <location>
        <begin position="387"/>
        <end position="398"/>
    </location>
</feature>
<dbReference type="SUPFAM" id="SSF52172">
    <property type="entry name" value="CheY-like"/>
    <property type="match status" value="1"/>
</dbReference>
<dbReference type="PROSITE" id="PS00676">
    <property type="entry name" value="SIGMA54_INTERACT_2"/>
    <property type="match status" value="1"/>
</dbReference>
<keyword evidence="3" id="KW-0805">Transcription regulation</keyword>
<dbReference type="Gene3D" id="1.10.8.60">
    <property type="match status" value="1"/>
</dbReference>
<dbReference type="SMART" id="SM00382">
    <property type="entry name" value="AAA"/>
    <property type="match status" value="1"/>
</dbReference>
<sequence length="462" mass="51078">MDDQRNMRATTALLLRTDGYTVLEAATGDEALATLSNTRVDVMLTDLKMEPMDGLTLLKKALEVAPHLQVIMMTAFGSIETAVQAMREGAFDYVTKPFKEAELRYRVERALERAQMQTTVDLLTGEFNERHGLSALVGRSPAMRELTSRLTRVAQSDATVLVQGESGTGKELVARAVHAHSRRKDKPFVPVNCAAISETLLESELFGHAKGAFTGAVRARRGLVEEADGGTLFIDEVTETTPAFQSKLLRTLQEGEVRRVGESTSTKVDVRIVAATNRDIELEVREKRFRQDLYYRLNVVTLRVPPLRERLEDVPELVEHFLKRANARSPNPKRLSEAVVGHLTGYSFPGNVRELENLVEQAAALAEGVELLPEDFPLPPNARVEASGPVGSPQVSSPDTGMRMPTLAEAVEEAERRAIAQALERHGVDLGRVAEELSVSSTTLWRKMKRLNLRPSGADHRD</sequence>
<dbReference type="PROSITE" id="PS50045">
    <property type="entry name" value="SIGMA54_INTERACT_4"/>
    <property type="match status" value="1"/>
</dbReference>
<name>A0A084SEV8_9BACT</name>
<dbReference type="InterPro" id="IPR058031">
    <property type="entry name" value="AAA_lid_NorR"/>
</dbReference>
<dbReference type="InterPro" id="IPR002197">
    <property type="entry name" value="HTH_Fis"/>
</dbReference>